<dbReference type="Pfam" id="PF20213">
    <property type="entry name" value="DUF6573"/>
    <property type="match status" value="1"/>
</dbReference>
<dbReference type="RefSeq" id="WP_094161375.1">
    <property type="nucleotide sequence ID" value="NZ_LT592171.1"/>
</dbReference>
<proteinExistence type="predicted"/>
<dbReference type="Proteomes" id="UP000214566">
    <property type="component" value="Unassembled WGS sequence"/>
</dbReference>
<sequence length="150" mass="16572">MNTNTTTDTLTEFFGEPIHTYTRAQAIEDGMLIDVSTTAREAGIVWPVAVTSAAWGDAIAWSDADDRRKKGRASWQSESGRLWDVVWMASHAIRAGLRHGDDCSRNILFRVLRIPRDGRGARPTLTTLSLHVGPGDDRRPVITIMLPGES</sequence>
<gene>
    <name evidence="1" type="ORF">THIARS_70887</name>
</gene>
<dbReference type="OrthoDB" id="4556966at2"/>
<protein>
    <submittedName>
        <fullName evidence="1">Uncharacterized protein</fullName>
    </submittedName>
</protein>
<organism evidence="1 2">
    <name type="scientific">Thiomonas delicata</name>
    <name type="common">Thiomonas cuprina</name>
    <dbReference type="NCBI Taxonomy" id="364030"/>
    <lineage>
        <taxon>Bacteria</taxon>
        <taxon>Pseudomonadati</taxon>
        <taxon>Pseudomonadota</taxon>
        <taxon>Betaproteobacteria</taxon>
        <taxon>Burkholderiales</taxon>
        <taxon>Thiomonas</taxon>
    </lineage>
</organism>
<dbReference type="InterPro" id="IPR046480">
    <property type="entry name" value="DUF6573"/>
</dbReference>
<dbReference type="EMBL" id="FLMQ01000056">
    <property type="protein sequence ID" value="SBP89267.1"/>
    <property type="molecule type" value="Genomic_DNA"/>
</dbReference>
<accession>A0A238D7I5</accession>
<evidence type="ECO:0000313" key="1">
    <source>
        <dbReference type="EMBL" id="SBP89267.1"/>
    </source>
</evidence>
<evidence type="ECO:0000313" key="2">
    <source>
        <dbReference type="Proteomes" id="UP000214566"/>
    </source>
</evidence>
<keyword evidence="2" id="KW-1185">Reference proteome</keyword>
<reference evidence="1 2" key="1">
    <citation type="submission" date="2016-06" db="EMBL/GenBank/DDBJ databases">
        <authorList>
            <person name="Kjaerup R.B."/>
            <person name="Dalgaard T.S."/>
            <person name="Juul-Madsen H.R."/>
        </authorList>
    </citation>
    <scope>NUCLEOTIDE SEQUENCE [LARGE SCALE GENOMIC DNA]</scope>
    <source>
        <strain evidence="1 2">DSM 16361</strain>
    </source>
</reference>
<name>A0A238D7I5_THIDL</name>
<dbReference type="AlphaFoldDB" id="A0A238D7I5"/>